<dbReference type="GO" id="GO:0005773">
    <property type="term" value="C:vacuole"/>
    <property type="evidence" value="ECO:0007669"/>
    <property type="project" value="GOC"/>
</dbReference>
<organism evidence="3 4">
    <name type="scientific">Russula ochroleuca</name>
    <dbReference type="NCBI Taxonomy" id="152965"/>
    <lineage>
        <taxon>Eukaryota</taxon>
        <taxon>Fungi</taxon>
        <taxon>Dikarya</taxon>
        <taxon>Basidiomycota</taxon>
        <taxon>Agaricomycotina</taxon>
        <taxon>Agaricomycetes</taxon>
        <taxon>Russulales</taxon>
        <taxon>Russulaceae</taxon>
        <taxon>Russula</taxon>
    </lineage>
</organism>
<sequence length="447" mass="49304">MPVSPTTLPQHQDPYPQPQVKLCTSCRSPLSLDQDPAYFIPDSDANDHLMLCRPCKERYLLQTIQQQSHDVSQYPAMAQDSHPLHPHLPHPTNNDAPRASTIDSSVSELAPMMESSPSAQPPTHISPSDRPSPPKVAHESLVSSAPSKRAKLAITSLTPDGFRPAVSSTHSVSPSVRSSDTPLQHALMPDPSVDITRIRVRSQGHHCLYPGATFQGTQKSGRNSYDVTVSIVDVDFSSSFLCGYLCIRGLTDDWPELTTYFDAEIIGSRHGFLTRGWGADEEGDMVHWARFPAFRHVKNKLKGPHLTMDGYPGAVFMRWKERFLVPDHRVQDINGASFAGFYYVCVDFNPHSQSSTTATRQPSIIREDPDAPPPPTPKTESLSGTRASGFSAHEDNTNAHRSPSLGTRSGPGVATMSGFYFHQNSEPYQQLSLQHVPECVSTSFELR</sequence>
<accession>A0A9P5MTD2</accession>
<dbReference type="GO" id="GO:0006623">
    <property type="term" value="P:protein targeting to vacuole"/>
    <property type="evidence" value="ECO:0007669"/>
    <property type="project" value="TreeGrafter"/>
</dbReference>
<evidence type="ECO:0000313" key="3">
    <source>
        <dbReference type="EMBL" id="KAF8478419.1"/>
    </source>
</evidence>
<dbReference type="GO" id="GO:0007039">
    <property type="term" value="P:protein catabolic process in the vacuole"/>
    <property type="evidence" value="ECO:0007669"/>
    <property type="project" value="TreeGrafter"/>
</dbReference>
<gene>
    <name evidence="3" type="ORF">DFH94DRAFT_749620</name>
</gene>
<evidence type="ECO:0000256" key="2">
    <source>
        <dbReference type="SAM" id="MobiDB-lite"/>
    </source>
</evidence>
<dbReference type="PANTHER" id="PTHR14534">
    <property type="entry name" value="VACUOLAR IMPORT AND DEGRADATION PROTEIN 24"/>
    <property type="match status" value="1"/>
</dbReference>
<reference evidence="3" key="2">
    <citation type="journal article" date="2020" name="Nat. Commun.">
        <title>Large-scale genome sequencing of mycorrhizal fungi provides insights into the early evolution of symbiotic traits.</title>
        <authorList>
            <person name="Miyauchi S."/>
            <person name="Kiss E."/>
            <person name="Kuo A."/>
            <person name="Drula E."/>
            <person name="Kohler A."/>
            <person name="Sanchez-Garcia M."/>
            <person name="Morin E."/>
            <person name="Andreopoulos B."/>
            <person name="Barry K.W."/>
            <person name="Bonito G."/>
            <person name="Buee M."/>
            <person name="Carver A."/>
            <person name="Chen C."/>
            <person name="Cichocki N."/>
            <person name="Clum A."/>
            <person name="Culley D."/>
            <person name="Crous P.W."/>
            <person name="Fauchery L."/>
            <person name="Girlanda M."/>
            <person name="Hayes R.D."/>
            <person name="Keri Z."/>
            <person name="LaButti K."/>
            <person name="Lipzen A."/>
            <person name="Lombard V."/>
            <person name="Magnuson J."/>
            <person name="Maillard F."/>
            <person name="Murat C."/>
            <person name="Nolan M."/>
            <person name="Ohm R.A."/>
            <person name="Pangilinan J."/>
            <person name="Pereira M.F."/>
            <person name="Perotto S."/>
            <person name="Peter M."/>
            <person name="Pfister S."/>
            <person name="Riley R."/>
            <person name="Sitrit Y."/>
            <person name="Stielow J.B."/>
            <person name="Szollosi G."/>
            <person name="Zifcakova L."/>
            <person name="Stursova M."/>
            <person name="Spatafora J.W."/>
            <person name="Tedersoo L."/>
            <person name="Vaario L.M."/>
            <person name="Yamada A."/>
            <person name="Yan M."/>
            <person name="Wang P."/>
            <person name="Xu J."/>
            <person name="Bruns T."/>
            <person name="Baldrian P."/>
            <person name="Vilgalys R."/>
            <person name="Dunand C."/>
            <person name="Henrissat B."/>
            <person name="Grigoriev I.V."/>
            <person name="Hibbett D."/>
            <person name="Nagy L.G."/>
            <person name="Martin F.M."/>
        </authorList>
    </citation>
    <scope>NUCLEOTIDE SEQUENCE</scope>
    <source>
        <strain evidence="3">Prilba</strain>
    </source>
</reference>
<feature type="region of interest" description="Disordered" evidence="2">
    <location>
        <begin position="159"/>
        <end position="186"/>
    </location>
</feature>
<dbReference type="GO" id="GO:0034657">
    <property type="term" value="C:GID complex"/>
    <property type="evidence" value="ECO:0007669"/>
    <property type="project" value="TreeGrafter"/>
</dbReference>
<evidence type="ECO:0000313" key="4">
    <source>
        <dbReference type="Proteomes" id="UP000759537"/>
    </source>
</evidence>
<evidence type="ECO:0000256" key="1">
    <source>
        <dbReference type="ARBA" id="ARBA00061469"/>
    </source>
</evidence>
<dbReference type="PANTHER" id="PTHR14534:SF3">
    <property type="entry name" value="GID COMPLEX SUBUNIT 4 HOMOLOG"/>
    <property type="match status" value="1"/>
</dbReference>
<comment type="caution">
    <text evidence="3">The sequence shown here is derived from an EMBL/GenBank/DDBJ whole genome shotgun (WGS) entry which is preliminary data.</text>
</comment>
<dbReference type="GO" id="GO:0043161">
    <property type="term" value="P:proteasome-mediated ubiquitin-dependent protein catabolic process"/>
    <property type="evidence" value="ECO:0007669"/>
    <property type="project" value="TreeGrafter"/>
</dbReference>
<dbReference type="OrthoDB" id="62at2759"/>
<dbReference type="InterPro" id="IPR018618">
    <property type="entry name" value="GID4/10-like"/>
</dbReference>
<feature type="compositionally biased region" description="Low complexity" evidence="2">
    <location>
        <begin position="166"/>
        <end position="179"/>
    </location>
</feature>
<feature type="compositionally biased region" description="Polar residues" evidence="2">
    <location>
        <begin position="378"/>
        <end position="388"/>
    </location>
</feature>
<name>A0A9P5MTD2_9AGAM</name>
<feature type="compositionally biased region" description="Polar residues" evidence="2">
    <location>
        <begin position="115"/>
        <end position="126"/>
    </location>
</feature>
<protein>
    <submittedName>
        <fullName evidence="3">Vacuolar import and degradation protein-domain-containing protein</fullName>
    </submittedName>
</protein>
<dbReference type="Pfam" id="PF09783">
    <property type="entry name" value="Vac_ImportDeg"/>
    <property type="match status" value="1"/>
</dbReference>
<feature type="region of interest" description="Disordered" evidence="2">
    <location>
        <begin position="354"/>
        <end position="418"/>
    </location>
</feature>
<dbReference type="Proteomes" id="UP000759537">
    <property type="component" value="Unassembled WGS sequence"/>
</dbReference>
<dbReference type="EMBL" id="WHVB01000011">
    <property type="protein sequence ID" value="KAF8478419.1"/>
    <property type="molecule type" value="Genomic_DNA"/>
</dbReference>
<dbReference type="GO" id="GO:0045721">
    <property type="term" value="P:negative regulation of gluconeogenesis"/>
    <property type="evidence" value="ECO:0007669"/>
    <property type="project" value="TreeGrafter"/>
</dbReference>
<comment type="similarity">
    <text evidence="1">Belongs to the GID4/VID24 family.</text>
</comment>
<feature type="region of interest" description="Disordered" evidence="2">
    <location>
        <begin position="70"/>
        <end position="147"/>
    </location>
</feature>
<keyword evidence="4" id="KW-1185">Reference proteome</keyword>
<proteinExistence type="inferred from homology"/>
<dbReference type="AlphaFoldDB" id="A0A9P5MTD2"/>
<reference evidence="3" key="1">
    <citation type="submission" date="2019-10" db="EMBL/GenBank/DDBJ databases">
        <authorList>
            <consortium name="DOE Joint Genome Institute"/>
            <person name="Kuo A."/>
            <person name="Miyauchi S."/>
            <person name="Kiss E."/>
            <person name="Drula E."/>
            <person name="Kohler A."/>
            <person name="Sanchez-Garcia M."/>
            <person name="Andreopoulos B."/>
            <person name="Barry K.W."/>
            <person name="Bonito G."/>
            <person name="Buee M."/>
            <person name="Carver A."/>
            <person name="Chen C."/>
            <person name="Cichocki N."/>
            <person name="Clum A."/>
            <person name="Culley D."/>
            <person name="Crous P.W."/>
            <person name="Fauchery L."/>
            <person name="Girlanda M."/>
            <person name="Hayes R."/>
            <person name="Keri Z."/>
            <person name="LaButti K."/>
            <person name="Lipzen A."/>
            <person name="Lombard V."/>
            <person name="Magnuson J."/>
            <person name="Maillard F."/>
            <person name="Morin E."/>
            <person name="Murat C."/>
            <person name="Nolan M."/>
            <person name="Ohm R."/>
            <person name="Pangilinan J."/>
            <person name="Pereira M."/>
            <person name="Perotto S."/>
            <person name="Peter M."/>
            <person name="Riley R."/>
            <person name="Sitrit Y."/>
            <person name="Stielow B."/>
            <person name="Szollosi G."/>
            <person name="Zifcakova L."/>
            <person name="Stursova M."/>
            <person name="Spatafora J.W."/>
            <person name="Tedersoo L."/>
            <person name="Vaario L.-M."/>
            <person name="Yamada A."/>
            <person name="Yan M."/>
            <person name="Wang P."/>
            <person name="Xu J."/>
            <person name="Bruns T."/>
            <person name="Baldrian P."/>
            <person name="Vilgalys R."/>
            <person name="Henrissat B."/>
            <person name="Grigoriev I.V."/>
            <person name="Hibbett D."/>
            <person name="Nagy L.G."/>
            <person name="Martin F.M."/>
        </authorList>
    </citation>
    <scope>NUCLEOTIDE SEQUENCE</scope>
    <source>
        <strain evidence="3">Prilba</strain>
    </source>
</reference>